<gene>
    <name evidence="1" type="ORF">QAD02_006507</name>
</gene>
<protein>
    <submittedName>
        <fullName evidence="1">Uncharacterized protein</fullName>
    </submittedName>
</protein>
<dbReference type="EMBL" id="CM056744">
    <property type="protein sequence ID" value="KAJ8664845.1"/>
    <property type="molecule type" value="Genomic_DNA"/>
</dbReference>
<evidence type="ECO:0000313" key="1">
    <source>
        <dbReference type="EMBL" id="KAJ8664845.1"/>
    </source>
</evidence>
<organism evidence="1 2">
    <name type="scientific">Eretmocerus hayati</name>
    <dbReference type="NCBI Taxonomy" id="131215"/>
    <lineage>
        <taxon>Eukaryota</taxon>
        <taxon>Metazoa</taxon>
        <taxon>Ecdysozoa</taxon>
        <taxon>Arthropoda</taxon>
        <taxon>Hexapoda</taxon>
        <taxon>Insecta</taxon>
        <taxon>Pterygota</taxon>
        <taxon>Neoptera</taxon>
        <taxon>Endopterygota</taxon>
        <taxon>Hymenoptera</taxon>
        <taxon>Apocrita</taxon>
        <taxon>Proctotrupomorpha</taxon>
        <taxon>Chalcidoidea</taxon>
        <taxon>Aphelinidae</taxon>
        <taxon>Aphelininae</taxon>
        <taxon>Eretmocerus</taxon>
    </lineage>
</organism>
<dbReference type="Proteomes" id="UP001239111">
    <property type="component" value="Chromosome 4"/>
</dbReference>
<sequence length="292" mass="33949">MSIIIMDICAERPVLNCVTCIGGMMSNIINRKKFVIVWNGIMSFDESFELGKVTNPIGVTKEKPPIYREEMRQAKNYLWCCIFVGVFGWTIVNQWGMVAFNERYLQNMSYMIVYVVHFAAVSKFCGLIFLLGQRFAHLNQRVRQQTKMKAHRNTKGLMKRIETSYNELMDVTYLLNDIYSLSLFLFHANLAYHIISNSYFILAQLIYAIHDWYLAVFLIQMFWMIMFCIQLFAMHMSCEYTSNEEFESTAHFMNNELQLTAGGFYIAGLASLLSTARITTTYLVILLQIPNT</sequence>
<accession>A0ACC2N5D9</accession>
<comment type="caution">
    <text evidence="1">The sequence shown here is derived from an EMBL/GenBank/DDBJ whole genome shotgun (WGS) entry which is preliminary data.</text>
</comment>
<reference evidence="1" key="1">
    <citation type="submission" date="2023-04" db="EMBL/GenBank/DDBJ databases">
        <title>A chromosome-level genome assembly of the parasitoid wasp Eretmocerus hayati.</title>
        <authorList>
            <person name="Zhong Y."/>
            <person name="Liu S."/>
            <person name="Liu Y."/>
        </authorList>
    </citation>
    <scope>NUCLEOTIDE SEQUENCE</scope>
    <source>
        <strain evidence="1">ZJU_SS_LIU_2023</strain>
    </source>
</reference>
<keyword evidence="2" id="KW-1185">Reference proteome</keyword>
<proteinExistence type="predicted"/>
<evidence type="ECO:0000313" key="2">
    <source>
        <dbReference type="Proteomes" id="UP001239111"/>
    </source>
</evidence>
<name>A0ACC2N5D9_9HYME</name>